<protein>
    <submittedName>
        <fullName evidence="2">Uncharacterized protein</fullName>
    </submittedName>
</protein>
<proteinExistence type="predicted"/>
<accession>A0A7G1KMM6</accession>
<evidence type="ECO:0000313" key="2">
    <source>
        <dbReference type="EMBL" id="BCK55856.1"/>
    </source>
</evidence>
<sequence>MSTRDITVTVTVDEADWLELSDAAECAGMGVDAYVAWGVRLLAARTAPGRTLRADDHPGLPPVRRRPDVVDEPESAAWTETFAERLSHRADAFREV</sequence>
<dbReference type="EMBL" id="AP023396">
    <property type="protein sequence ID" value="BCK55856.1"/>
    <property type="molecule type" value="Genomic_DNA"/>
</dbReference>
<feature type="region of interest" description="Disordered" evidence="1">
    <location>
        <begin position="51"/>
        <end position="74"/>
    </location>
</feature>
<dbReference type="RefSeq" id="WP_187683029.1">
    <property type="nucleotide sequence ID" value="NZ_AP023396.1"/>
</dbReference>
<gene>
    <name evidence="2" type="ORF">NWFMUON74_36280</name>
</gene>
<name>A0A7G1KMM6_9NOCA</name>
<organism evidence="2 3">
    <name type="scientific">Nocardia wallacei</name>
    <dbReference type="NCBI Taxonomy" id="480035"/>
    <lineage>
        <taxon>Bacteria</taxon>
        <taxon>Bacillati</taxon>
        <taxon>Actinomycetota</taxon>
        <taxon>Actinomycetes</taxon>
        <taxon>Mycobacteriales</taxon>
        <taxon>Nocardiaceae</taxon>
        <taxon>Nocardia</taxon>
    </lineage>
</organism>
<dbReference type="KEGG" id="nwl:NWFMUON74_36280"/>
<keyword evidence="3" id="KW-1185">Reference proteome</keyword>
<dbReference type="Proteomes" id="UP000516173">
    <property type="component" value="Chromosome"/>
</dbReference>
<evidence type="ECO:0000256" key="1">
    <source>
        <dbReference type="SAM" id="MobiDB-lite"/>
    </source>
</evidence>
<dbReference type="AlphaFoldDB" id="A0A7G1KMM6"/>
<reference evidence="2 3" key="1">
    <citation type="submission" date="2020-08" db="EMBL/GenBank/DDBJ databases">
        <title>Genome Sequencing of Nocardia wallacei strain FMUON74 and assembly.</title>
        <authorList>
            <person name="Toyokawa M."/>
            <person name="Uesaka K."/>
        </authorList>
    </citation>
    <scope>NUCLEOTIDE SEQUENCE [LARGE SCALE GENOMIC DNA]</scope>
    <source>
        <strain evidence="2 3">FMUON74</strain>
    </source>
</reference>
<evidence type="ECO:0000313" key="3">
    <source>
        <dbReference type="Proteomes" id="UP000516173"/>
    </source>
</evidence>
<dbReference type="GeneID" id="80348152"/>